<dbReference type="EMBL" id="JALLPB020000407">
    <property type="protein sequence ID" value="KAL3809435.1"/>
    <property type="molecule type" value="Genomic_DNA"/>
</dbReference>
<evidence type="ECO:0000313" key="1">
    <source>
        <dbReference type="EMBL" id="KAL3809435.1"/>
    </source>
</evidence>
<keyword evidence="2" id="KW-1185">Reference proteome</keyword>
<sequence length="363" mass="41347">MSLSSWIGPLVVVEDEHDGRERLCCTYYQDRDKRYPFRTDERGFDLLTRLMSTNVELLRINRDMIEEFAAAAISNVLKYTTTTDDNVDARDVVVRVGQGLYAHKPTLRTSGVTWSTEEYSHPGLQRMYLRMKSIQRFTEIWSLLERCEALGVFDGIFDEGGDGVIRMAAIGGGPGYELLATKLFFEDRAPPPGVDGEGGPRLELTCMDICPAWRRYAEALGFTFVEYDINNEVGDDPISVMGLEDGELHFCIVSCVMIYVTNNRVMSMFHRLIHDSHVKAILVSERGERTSACGIMEDLGGKVIRLIDQSDGTDERQAIWTSHEFCERRLRTSHPDYEAHQCGCVFPNVPYCEHKERRRFAGR</sequence>
<dbReference type="AlphaFoldDB" id="A0ABD3R8V9"/>
<proteinExistence type="predicted"/>
<name>A0ABD3R8V9_9STRA</name>
<evidence type="ECO:0000313" key="2">
    <source>
        <dbReference type="Proteomes" id="UP001530377"/>
    </source>
</evidence>
<organism evidence="1 2">
    <name type="scientific">Cyclostephanos tholiformis</name>
    <dbReference type="NCBI Taxonomy" id="382380"/>
    <lineage>
        <taxon>Eukaryota</taxon>
        <taxon>Sar</taxon>
        <taxon>Stramenopiles</taxon>
        <taxon>Ochrophyta</taxon>
        <taxon>Bacillariophyta</taxon>
        <taxon>Coscinodiscophyceae</taxon>
        <taxon>Thalassiosirophycidae</taxon>
        <taxon>Stephanodiscales</taxon>
        <taxon>Stephanodiscaceae</taxon>
        <taxon>Cyclostephanos</taxon>
    </lineage>
</organism>
<reference evidence="1 2" key="1">
    <citation type="submission" date="2024-10" db="EMBL/GenBank/DDBJ databases">
        <title>Updated reference genomes for cyclostephanoid diatoms.</title>
        <authorList>
            <person name="Roberts W.R."/>
            <person name="Alverson A.J."/>
        </authorList>
    </citation>
    <scope>NUCLEOTIDE SEQUENCE [LARGE SCALE GENOMIC DNA]</scope>
    <source>
        <strain evidence="1 2">AJA228-03</strain>
    </source>
</reference>
<accession>A0ABD3R8V9</accession>
<comment type="caution">
    <text evidence="1">The sequence shown here is derived from an EMBL/GenBank/DDBJ whole genome shotgun (WGS) entry which is preliminary data.</text>
</comment>
<protein>
    <submittedName>
        <fullName evidence="1">Uncharacterized protein</fullName>
    </submittedName>
</protein>
<gene>
    <name evidence="1" type="ORF">ACHAXA_004004</name>
</gene>
<dbReference type="Proteomes" id="UP001530377">
    <property type="component" value="Unassembled WGS sequence"/>
</dbReference>